<comment type="caution">
    <text evidence="6">The sequence shown here is derived from an EMBL/GenBank/DDBJ whole genome shotgun (WGS) entry which is preliminary data.</text>
</comment>
<evidence type="ECO:0000313" key="2">
    <source>
        <dbReference type="EMBL" id="KAG2919106.1"/>
    </source>
</evidence>
<dbReference type="VEuPathDB" id="FungiDB:PC110_g14228"/>
<dbReference type="EMBL" id="RCMV01000269">
    <property type="protein sequence ID" value="KAG3220325.1"/>
    <property type="molecule type" value="Genomic_DNA"/>
</dbReference>
<dbReference type="Pfam" id="PF14223">
    <property type="entry name" value="Retrotran_gag_2"/>
    <property type="match status" value="1"/>
</dbReference>
<reference evidence="1" key="2">
    <citation type="submission" date="2018-10" db="EMBL/GenBank/DDBJ databases">
        <title>Effector identification in a new, highly contiguous assembly of the strawberry crown rot pathogen Phytophthora cactorum.</title>
        <authorList>
            <person name="Armitage A.D."/>
            <person name="Nellist C.F."/>
            <person name="Bates H."/>
            <person name="Vickerstaff R.J."/>
            <person name="Harrison R.J."/>
        </authorList>
    </citation>
    <scope>NUCLEOTIDE SEQUENCE</scope>
    <source>
        <strain evidence="1">15-7</strain>
        <strain evidence="2">4032</strain>
        <strain evidence="3">4040</strain>
        <strain evidence="4">P415</strain>
        <strain evidence="5">P421</strain>
    </source>
</reference>
<dbReference type="Proteomes" id="UP000760860">
    <property type="component" value="Unassembled WGS sequence"/>
</dbReference>
<evidence type="ECO:0000313" key="7">
    <source>
        <dbReference type="Proteomes" id="UP000251314"/>
    </source>
</evidence>
<evidence type="ECO:0000313" key="6">
    <source>
        <dbReference type="EMBL" id="RAW29409.1"/>
    </source>
</evidence>
<dbReference type="EMBL" id="RCML01000057">
    <property type="protein sequence ID" value="KAG2994651.1"/>
    <property type="molecule type" value="Genomic_DNA"/>
</dbReference>
<evidence type="ECO:0000313" key="1">
    <source>
        <dbReference type="EMBL" id="KAG2856643.1"/>
    </source>
</evidence>
<evidence type="ECO:0000313" key="4">
    <source>
        <dbReference type="EMBL" id="KAG2994651.1"/>
    </source>
</evidence>
<evidence type="ECO:0000313" key="3">
    <source>
        <dbReference type="EMBL" id="KAG2937438.1"/>
    </source>
</evidence>
<accession>A0A329RYI0</accession>
<dbReference type="EMBL" id="MJFZ01000429">
    <property type="protein sequence ID" value="RAW29409.1"/>
    <property type="molecule type" value="Genomic_DNA"/>
</dbReference>
<gene>
    <name evidence="6" type="ORF">PC110_g14228</name>
    <name evidence="1" type="ORF">PC113_g11400</name>
    <name evidence="2" type="ORF">PC115_g10254</name>
    <name evidence="3" type="ORF">PC117_g11691</name>
    <name evidence="4" type="ORF">PC118_g3381</name>
    <name evidence="5" type="ORF">PC129_g8920</name>
</gene>
<dbReference type="Proteomes" id="UP000697107">
    <property type="component" value="Unassembled WGS sequence"/>
</dbReference>
<dbReference type="Proteomes" id="UP000251314">
    <property type="component" value="Unassembled WGS sequence"/>
</dbReference>
<dbReference type="OrthoDB" id="98936at2759"/>
<dbReference type="EMBL" id="RCMK01000307">
    <property type="protein sequence ID" value="KAG2937438.1"/>
    <property type="molecule type" value="Genomic_DNA"/>
</dbReference>
<dbReference type="Proteomes" id="UP000774804">
    <property type="component" value="Unassembled WGS sequence"/>
</dbReference>
<name>A0A329RYI0_9STRA</name>
<keyword evidence="7" id="KW-1185">Reference proteome</keyword>
<reference evidence="6 7" key="1">
    <citation type="submission" date="2018-01" db="EMBL/GenBank/DDBJ databases">
        <title>Draft genome of the strawberry crown rot pathogen Phytophthora cactorum.</title>
        <authorList>
            <person name="Armitage A.D."/>
            <person name="Lysoe E."/>
            <person name="Nellist C.F."/>
            <person name="Harrison R.J."/>
            <person name="Brurberg M.B."/>
        </authorList>
    </citation>
    <scope>NUCLEOTIDE SEQUENCE [LARGE SCALE GENOMIC DNA]</scope>
    <source>
        <strain evidence="6 7">10300</strain>
    </source>
</reference>
<evidence type="ECO:0008006" key="8">
    <source>
        <dbReference type="Google" id="ProtNLM"/>
    </source>
</evidence>
<dbReference type="EMBL" id="RCMG01000324">
    <property type="protein sequence ID" value="KAG2856643.1"/>
    <property type="molecule type" value="Genomic_DNA"/>
</dbReference>
<proteinExistence type="predicted"/>
<organism evidence="6 7">
    <name type="scientific">Phytophthora cactorum</name>
    <dbReference type="NCBI Taxonomy" id="29920"/>
    <lineage>
        <taxon>Eukaryota</taxon>
        <taxon>Sar</taxon>
        <taxon>Stramenopiles</taxon>
        <taxon>Oomycota</taxon>
        <taxon>Peronosporomycetes</taxon>
        <taxon>Peronosporales</taxon>
        <taxon>Peronosporaceae</taxon>
        <taxon>Phytophthora</taxon>
    </lineage>
</organism>
<dbReference type="Proteomes" id="UP000736787">
    <property type="component" value="Unassembled WGS sequence"/>
</dbReference>
<dbReference type="EMBL" id="RCMI01000299">
    <property type="protein sequence ID" value="KAG2919106.1"/>
    <property type="molecule type" value="Genomic_DNA"/>
</dbReference>
<dbReference type="AlphaFoldDB" id="A0A329RYI0"/>
<dbReference type="Proteomes" id="UP000735874">
    <property type="component" value="Unassembled WGS sequence"/>
</dbReference>
<protein>
    <recommendedName>
        <fullName evidence="8">Polyprotein</fullName>
    </recommendedName>
</protein>
<evidence type="ECO:0000313" key="5">
    <source>
        <dbReference type="EMBL" id="KAG3220325.1"/>
    </source>
</evidence>
<sequence length="143" mass="16694">MSPKTLGPNDVLQDDNYFLWEFNARIALAHKNILDYVLVKPESATEPQTAEWEVSDLRTLRILVQLLSLKYQTMVRESKTGREAWETLQTFFVQKNLHNRVQLCKQLHEVVMAAGENLMDHLMWFEEICRRLSAVGETLTDDE</sequence>